<dbReference type="Proteomes" id="UP000783213">
    <property type="component" value="Unassembled WGS sequence"/>
</dbReference>
<name>A0ABQ7IKR4_9HELO</name>
<keyword evidence="2" id="KW-1185">Reference proteome</keyword>
<comment type="caution">
    <text evidence="1">The sequence shown here is derived from an EMBL/GenBank/DDBJ whole genome shotgun (WGS) entry which is preliminary data.</text>
</comment>
<dbReference type="GeneID" id="62233163"/>
<accession>A0ABQ7IKR4</accession>
<dbReference type="EMBL" id="RCSX01000013">
    <property type="protein sequence ID" value="KAF7927005.1"/>
    <property type="molecule type" value="Genomic_DNA"/>
</dbReference>
<organism evidence="1 2">
    <name type="scientific">Botrytis deweyae</name>
    <dbReference type="NCBI Taxonomy" id="2478750"/>
    <lineage>
        <taxon>Eukaryota</taxon>
        <taxon>Fungi</taxon>
        <taxon>Dikarya</taxon>
        <taxon>Ascomycota</taxon>
        <taxon>Pezizomycotina</taxon>
        <taxon>Leotiomycetes</taxon>
        <taxon>Helotiales</taxon>
        <taxon>Sclerotiniaceae</taxon>
        <taxon>Botrytis</taxon>
    </lineage>
</organism>
<evidence type="ECO:0000313" key="2">
    <source>
        <dbReference type="Proteomes" id="UP000783213"/>
    </source>
</evidence>
<gene>
    <name evidence="1" type="ORF">EAE98_006389</name>
</gene>
<sequence>MQLLVQPEATVPVDLPCFGLCQSRNKTCPLGREIHYSNFRVISFLCKLQSITCGSIRRSMFSGGVLNWKKLTKYPRSVYFSQSEHFAISLSRLLPEVVTAINYSCTTTIAKSSPAPPLNQSRHALPCEARLRSPENHSVL</sequence>
<reference evidence="1 2" key="1">
    <citation type="journal article" date="2020" name="Genome Biol. Evol.">
        <title>Comparative genomics of Sclerotiniaceae.</title>
        <authorList>
            <person name="Valero Jimenez C.A."/>
            <person name="Steentjes M."/>
            <person name="Scholten O.E."/>
            <person name="Van Kan J.A.L."/>
        </authorList>
    </citation>
    <scope>NUCLEOTIDE SEQUENCE [LARGE SCALE GENOMIC DNA]</scope>
    <source>
        <strain evidence="1 2">B1</strain>
    </source>
</reference>
<evidence type="ECO:0000313" key="1">
    <source>
        <dbReference type="EMBL" id="KAF7927005.1"/>
    </source>
</evidence>
<dbReference type="RefSeq" id="XP_038809802.1">
    <property type="nucleotide sequence ID" value="XM_038954012.1"/>
</dbReference>
<proteinExistence type="predicted"/>
<protein>
    <submittedName>
        <fullName evidence="1">Uncharacterized protein</fullName>
    </submittedName>
</protein>